<evidence type="ECO:0000256" key="2">
    <source>
        <dbReference type="ARBA" id="ARBA00022679"/>
    </source>
</evidence>
<dbReference type="InterPro" id="IPR002173">
    <property type="entry name" value="Carboh/pur_kinase_PfkB_CS"/>
</dbReference>
<dbReference type="GO" id="GO:0016301">
    <property type="term" value="F:kinase activity"/>
    <property type="evidence" value="ECO:0007669"/>
    <property type="project" value="UniProtKB-KW"/>
</dbReference>
<dbReference type="RefSeq" id="WP_196952988.1">
    <property type="nucleotide sequence ID" value="NZ_JADWYK010000001.1"/>
</dbReference>
<dbReference type="InterPro" id="IPR011611">
    <property type="entry name" value="PfkB_dom"/>
</dbReference>
<sequence length="304" mass="33241">MTTRLPNLETPSFACFGEVLWDVLPTGQQPGGAPFNVAVHLRQLGLPADLISRVGDDELGTELLAFIESKNLRLNYVQRGHTHLTGVVKANVDDTHEVTYKIVQPVAWDYIHYDAALEALVQQADVFVFGSLAARQAGTRETLYRLLEHARFKVFDVNLRPPHYTKDVVRYLLEKADMVKLNHHELAEIMAWFSEETDEAAALQWLSARFDLQAVCLTKGADGAILWANNQLYSAPGVPVAVKDTIGSGDSFLAALLKGLLTGQEPGEALRFACATGALVATHAGATPTFQETDVHTLLAAQPV</sequence>
<dbReference type="PROSITE" id="PS00583">
    <property type="entry name" value="PFKB_KINASES_1"/>
    <property type="match status" value="1"/>
</dbReference>
<evidence type="ECO:0000313" key="5">
    <source>
        <dbReference type="EMBL" id="MBG8551924.1"/>
    </source>
</evidence>
<gene>
    <name evidence="5" type="ORF">I5L79_00100</name>
</gene>
<evidence type="ECO:0000256" key="1">
    <source>
        <dbReference type="ARBA" id="ARBA00010688"/>
    </source>
</evidence>
<dbReference type="InterPro" id="IPR029056">
    <property type="entry name" value="Ribokinase-like"/>
</dbReference>
<dbReference type="SUPFAM" id="SSF53613">
    <property type="entry name" value="Ribokinase-like"/>
    <property type="match status" value="1"/>
</dbReference>
<proteinExistence type="inferred from homology"/>
<keyword evidence="2" id="KW-0808">Transferase</keyword>
<comment type="caution">
    <text evidence="5">The sequence shown here is derived from an EMBL/GenBank/DDBJ whole genome shotgun (WGS) entry which is preliminary data.</text>
</comment>
<keyword evidence="3 5" id="KW-0418">Kinase</keyword>
<dbReference type="Proteomes" id="UP000601099">
    <property type="component" value="Unassembled WGS sequence"/>
</dbReference>
<dbReference type="PANTHER" id="PTHR43085:SF57">
    <property type="entry name" value="CARBOHYDRATE KINASE PFKB DOMAIN-CONTAINING PROTEIN"/>
    <property type="match status" value="1"/>
</dbReference>
<dbReference type="Pfam" id="PF00294">
    <property type="entry name" value="PfkB"/>
    <property type="match status" value="1"/>
</dbReference>
<feature type="domain" description="Carbohydrate kinase PfkB" evidence="4">
    <location>
        <begin position="24"/>
        <end position="288"/>
    </location>
</feature>
<evidence type="ECO:0000256" key="3">
    <source>
        <dbReference type="ARBA" id="ARBA00022777"/>
    </source>
</evidence>
<accession>A0ABS0KXI7</accession>
<keyword evidence="6" id="KW-1185">Reference proteome</keyword>
<comment type="similarity">
    <text evidence="1">Belongs to the carbohydrate kinase PfkB family.</text>
</comment>
<dbReference type="EMBL" id="JADWYK010000001">
    <property type="protein sequence ID" value="MBG8551924.1"/>
    <property type="molecule type" value="Genomic_DNA"/>
</dbReference>
<organism evidence="5 6">
    <name type="scientific">Hymenobacter guriensis</name>
    <dbReference type="NCBI Taxonomy" id="2793065"/>
    <lineage>
        <taxon>Bacteria</taxon>
        <taxon>Pseudomonadati</taxon>
        <taxon>Bacteroidota</taxon>
        <taxon>Cytophagia</taxon>
        <taxon>Cytophagales</taxon>
        <taxon>Hymenobacteraceae</taxon>
        <taxon>Hymenobacter</taxon>
    </lineage>
</organism>
<name>A0ABS0KXI7_9BACT</name>
<dbReference type="PROSITE" id="PS00584">
    <property type="entry name" value="PFKB_KINASES_2"/>
    <property type="match status" value="1"/>
</dbReference>
<protein>
    <submittedName>
        <fullName evidence="5">Carbohydrate kinase</fullName>
    </submittedName>
</protein>
<evidence type="ECO:0000313" key="6">
    <source>
        <dbReference type="Proteomes" id="UP000601099"/>
    </source>
</evidence>
<reference evidence="5 6" key="1">
    <citation type="submission" date="2020-11" db="EMBL/GenBank/DDBJ databases">
        <title>Hymenobacter sp.</title>
        <authorList>
            <person name="Kim M.K."/>
        </authorList>
    </citation>
    <scope>NUCLEOTIDE SEQUENCE [LARGE SCALE GENOMIC DNA]</scope>
    <source>
        <strain evidence="5 6">BT594</strain>
    </source>
</reference>
<evidence type="ECO:0000259" key="4">
    <source>
        <dbReference type="Pfam" id="PF00294"/>
    </source>
</evidence>
<dbReference type="PANTHER" id="PTHR43085">
    <property type="entry name" value="HEXOKINASE FAMILY MEMBER"/>
    <property type="match status" value="1"/>
</dbReference>
<dbReference type="Gene3D" id="3.40.1190.20">
    <property type="match status" value="1"/>
</dbReference>
<dbReference type="InterPro" id="IPR050306">
    <property type="entry name" value="PfkB_Carbo_kinase"/>
</dbReference>
<dbReference type="CDD" id="cd01167">
    <property type="entry name" value="bac_FRK"/>
    <property type="match status" value="1"/>
</dbReference>